<sequence length="160" mass="18012">MTKWLVLLSVFLYGCSSDPTPAITKYKLVVNADASINQYQNKVSNPVVVRLYQLTDQQVFKQLAFIDLYSNDVQLLGASLVSKQVLPIVLPGSKKDMEIDVNKNTQYIATLVEYANYQNSEPKAVSVLPTKSDQYLELDLTGNKSTLKVVTPESSWWQIF</sequence>
<proteinExistence type="predicted"/>
<accession>A0ABM9A4H1</accession>
<gene>
    <name evidence="1" type="ORF">VMF7928_02384</name>
</gene>
<dbReference type="Gene3D" id="2.60.40.4150">
    <property type="entry name" value="Type VI secretion system, lipoprotein SciN"/>
    <property type="match status" value="1"/>
</dbReference>
<dbReference type="PANTHER" id="PTHR37625:SF4">
    <property type="entry name" value="OUTER MEMBRANE LIPOPROTEIN"/>
    <property type="match status" value="1"/>
</dbReference>
<name>A0ABM9A4H1_9VIBR</name>
<evidence type="ECO:0008006" key="3">
    <source>
        <dbReference type="Google" id="ProtNLM"/>
    </source>
</evidence>
<dbReference type="PROSITE" id="PS51257">
    <property type="entry name" value="PROKAR_LIPOPROTEIN"/>
    <property type="match status" value="1"/>
</dbReference>
<dbReference type="EMBL" id="CAKLDM010000002">
    <property type="protein sequence ID" value="CAH0539707.1"/>
    <property type="molecule type" value="Genomic_DNA"/>
</dbReference>
<organism evidence="1 2">
    <name type="scientific">Vibrio marisflavi CECT 7928</name>
    <dbReference type="NCBI Taxonomy" id="634439"/>
    <lineage>
        <taxon>Bacteria</taxon>
        <taxon>Pseudomonadati</taxon>
        <taxon>Pseudomonadota</taxon>
        <taxon>Gammaproteobacteria</taxon>
        <taxon>Vibrionales</taxon>
        <taxon>Vibrionaceae</taxon>
        <taxon>Vibrio</taxon>
    </lineage>
</organism>
<dbReference type="RefSeq" id="WP_237361718.1">
    <property type="nucleotide sequence ID" value="NZ_CAKLDM010000002.1"/>
</dbReference>
<dbReference type="PANTHER" id="PTHR37625">
    <property type="entry name" value="OUTER MEMBRANE LIPOPROTEIN-RELATED"/>
    <property type="match status" value="1"/>
</dbReference>
<protein>
    <recommendedName>
        <fullName evidence="3">Type VI secretion lipoprotein/VasD</fullName>
    </recommendedName>
</protein>
<dbReference type="Pfam" id="PF12790">
    <property type="entry name" value="T6SS-SciN"/>
    <property type="match status" value="1"/>
</dbReference>
<evidence type="ECO:0000313" key="1">
    <source>
        <dbReference type="EMBL" id="CAH0539707.1"/>
    </source>
</evidence>
<evidence type="ECO:0000313" key="2">
    <source>
        <dbReference type="Proteomes" id="UP000838748"/>
    </source>
</evidence>
<dbReference type="InterPro" id="IPR038706">
    <property type="entry name" value="Type_VI_SciN-like_sf"/>
</dbReference>
<dbReference type="Proteomes" id="UP000838748">
    <property type="component" value="Unassembled WGS sequence"/>
</dbReference>
<comment type="caution">
    <text evidence="1">The sequence shown here is derived from an EMBL/GenBank/DDBJ whole genome shotgun (WGS) entry which is preliminary data.</text>
</comment>
<dbReference type="InterPro" id="IPR017734">
    <property type="entry name" value="T6SS_SciN"/>
</dbReference>
<keyword evidence="2" id="KW-1185">Reference proteome</keyword>
<reference evidence="1" key="1">
    <citation type="submission" date="2021-11" db="EMBL/GenBank/DDBJ databases">
        <authorList>
            <person name="Rodrigo-Torres L."/>
            <person name="Arahal R. D."/>
            <person name="Lucena T."/>
        </authorList>
    </citation>
    <scope>NUCLEOTIDE SEQUENCE</scope>
    <source>
        <strain evidence="1">CECT 7928</strain>
    </source>
</reference>
<dbReference type="NCBIfam" id="TIGR03352">
    <property type="entry name" value="VI_chp_3"/>
    <property type="match status" value="1"/>
</dbReference>